<keyword evidence="2" id="KW-1185">Reference proteome</keyword>
<dbReference type="GO" id="GO:0000502">
    <property type="term" value="C:proteasome complex"/>
    <property type="evidence" value="ECO:0007669"/>
    <property type="project" value="UniProtKB-KW"/>
</dbReference>
<organism evidence="1 2">
    <name type="scientific">Nitrosomonas ureae</name>
    <dbReference type="NCBI Taxonomy" id="44577"/>
    <lineage>
        <taxon>Bacteria</taxon>
        <taxon>Pseudomonadati</taxon>
        <taxon>Pseudomonadota</taxon>
        <taxon>Betaproteobacteria</taxon>
        <taxon>Nitrosomonadales</taxon>
        <taxon>Nitrosomonadaceae</taxon>
        <taxon>Nitrosomonas</taxon>
    </lineage>
</organism>
<keyword evidence="1" id="KW-0647">Proteasome</keyword>
<dbReference type="RefSeq" id="WP_062559536.1">
    <property type="nucleotide sequence ID" value="NZ_CP013341.1"/>
</dbReference>
<name>A0A1H2ENY4_9PROT</name>
<evidence type="ECO:0000313" key="1">
    <source>
        <dbReference type="EMBL" id="SDT96815.1"/>
    </source>
</evidence>
<evidence type="ECO:0000313" key="2">
    <source>
        <dbReference type="Proteomes" id="UP000182882"/>
    </source>
</evidence>
<sequence>MTTIAYKDGIIAYDSRVRAGDLIIDDNIDKHFHVGNDHFFISGDIGQADEFIHCAQSGSSVMRYIDIHAIAILEGKLLIIGIEEIDGHSRMYKDIPRLNYHYAVGSGMRFALAAMDMGASAKESIELAMKRDSCTGGTIRTFEFK</sequence>
<reference evidence="2" key="1">
    <citation type="submission" date="2016-10" db="EMBL/GenBank/DDBJ databases">
        <authorList>
            <person name="Varghese N."/>
            <person name="Submissions S."/>
        </authorList>
    </citation>
    <scope>NUCLEOTIDE SEQUENCE [LARGE SCALE GENOMIC DNA]</scope>
    <source>
        <strain evidence="2">Nm10</strain>
    </source>
</reference>
<dbReference type="EMBL" id="FNLN01000014">
    <property type="protein sequence ID" value="SDT96815.1"/>
    <property type="molecule type" value="Genomic_DNA"/>
</dbReference>
<dbReference type="InterPro" id="IPR029055">
    <property type="entry name" value="Ntn_hydrolases_N"/>
</dbReference>
<dbReference type="KEGG" id="nur:ATY38_12145"/>
<gene>
    <name evidence="1" type="ORF">SAMN05216406_11441</name>
</gene>
<dbReference type="Proteomes" id="UP000182882">
    <property type="component" value="Unassembled WGS sequence"/>
</dbReference>
<proteinExistence type="predicted"/>
<dbReference type="AlphaFoldDB" id="A0A1H2ENY4"/>
<dbReference type="SUPFAM" id="SSF56235">
    <property type="entry name" value="N-terminal nucleophile aminohydrolases (Ntn hydrolases)"/>
    <property type="match status" value="1"/>
</dbReference>
<accession>A0A1H2ENY4</accession>
<protein>
    <submittedName>
        <fullName evidence="1">20S proteasome, alpha and beta subunits</fullName>
    </submittedName>
</protein>